<keyword evidence="1" id="KW-0812">Transmembrane</keyword>
<comment type="caution">
    <text evidence="2">The sequence shown here is derived from an EMBL/GenBank/DDBJ whole genome shotgun (WGS) entry which is preliminary data.</text>
</comment>
<evidence type="ECO:0000313" key="2">
    <source>
        <dbReference type="EMBL" id="NAS27517.1"/>
    </source>
</evidence>
<keyword evidence="3" id="KW-1185">Reference proteome</keyword>
<sequence length="60" mass="6543">MMWASAIVLAVLLLFAALSWYSAMAVVLAGCVVVYLVIALLSGPAVLMVRMDRERDQESQ</sequence>
<proteinExistence type="predicted"/>
<keyword evidence="1" id="KW-0472">Membrane</keyword>
<name>A0A7C9P3A9_9ACTN</name>
<dbReference type="RefSeq" id="WP_161484438.1">
    <property type="nucleotide sequence ID" value="NZ_WXEW01000021.1"/>
</dbReference>
<organism evidence="2 3">
    <name type="scientific">Herbidospora solisilvae</name>
    <dbReference type="NCBI Taxonomy" id="2696284"/>
    <lineage>
        <taxon>Bacteria</taxon>
        <taxon>Bacillati</taxon>
        <taxon>Actinomycetota</taxon>
        <taxon>Actinomycetes</taxon>
        <taxon>Streptosporangiales</taxon>
        <taxon>Streptosporangiaceae</taxon>
        <taxon>Herbidospora</taxon>
    </lineage>
</organism>
<dbReference type="Proteomes" id="UP000479526">
    <property type="component" value="Unassembled WGS sequence"/>
</dbReference>
<protein>
    <submittedName>
        <fullName evidence="2">Uncharacterized protein</fullName>
    </submittedName>
</protein>
<gene>
    <name evidence="2" type="ORF">GT755_38350</name>
</gene>
<dbReference type="AlphaFoldDB" id="A0A7C9P3A9"/>
<reference evidence="2 3" key="1">
    <citation type="submission" date="2020-01" db="EMBL/GenBank/DDBJ databases">
        <title>Herbidospora sp. NEAU-GS84 nov., a novel actinomycete isolated from soil.</title>
        <authorList>
            <person name="Han L."/>
        </authorList>
    </citation>
    <scope>NUCLEOTIDE SEQUENCE [LARGE SCALE GENOMIC DNA]</scope>
    <source>
        <strain evidence="2 3">NEAU-GS84</strain>
    </source>
</reference>
<keyword evidence="1" id="KW-1133">Transmembrane helix</keyword>
<evidence type="ECO:0000256" key="1">
    <source>
        <dbReference type="SAM" id="Phobius"/>
    </source>
</evidence>
<dbReference type="EMBL" id="WXEW01000021">
    <property type="protein sequence ID" value="NAS27517.1"/>
    <property type="molecule type" value="Genomic_DNA"/>
</dbReference>
<evidence type="ECO:0000313" key="3">
    <source>
        <dbReference type="Proteomes" id="UP000479526"/>
    </source>
</evidence>
<feature type="transmembrane region" description="Helical" evidence="1">
    <location>
        <begin position="26"/>
        <end position="49"/>
    </location>
</feature>
<accession>A0A7C9P3A9</accession>